<feature type="binding site" evidence="4">
    <location>
        <position position="288"/>
    </location>
    <ligand>
        <name>allantoate</name>
        <dbReference type="ChEBI" id="CHEBI:17536"/>
    </ligand>
</feature>
<dbReference type="InterPro" id="IPR036264">
    <property type="entry name" value="Bact_exopeptidase_dim_dom"/>
</dbReference>
<dbReference type="GO" id="GO:0046872">
    <property type="term" value="F:metal ion binding"/>
    <property type="evidence" value="ECO:0007669"/>
    <property type="project" value="UniProtKB-KW"/>
</dbReference>
<evidence type="ECO:0000256" key="4">
    <source>
        <dbReference type="PIRSR" id="PIRSR001235-2"/>
    </source>
</evidence>
<dbReference type="InterPro" id="IPR010158">
    <property type="entry name" value="Amidase_Cbmase"/>
</dbReference>
<dbReference type="PIRSF" id="PIRSF001235">
    <property type="entry name" value="Amidase_carbamoylase"/>
    <property type="match status" value="1"/>
</dbReference>
<dbReference type="Pfam" id="PF07687">
    <property type="entry name" value="M20_dimer"/>
    <property type="match status" value="1"/>
</dbReference>
<feature type="binding site" evidence="4">
    <location>
        <position position="214"/>
    </location>
    <ligand>
        <name>allantoate</name>
        <dbReference type="ChEBI" id="CHEBI:17536"/>
    </ligand>
</feature>
<dbReference type="AlphaFoldDB" id="A0A0U1QSX6"/>
<proteinExistence type="inferred from homology"/>
<evidence type="ECO:0000256" key="3">
    <source>
        <dbReference type="PIRSR" id="PIRSR001235-1"/>
    </source>
</evidence>
<dbReference type="Gene3D" id="3.30.70.360">
    <property type="match status" value="1"/>
</dbReference>
<feature type="domain" description="Peptidase M20 dimerisation" evidence="5">
    <location>
        <begin position="215"/>
        <end position="307"/>
    </location>
</feature>
<keyword evidence="3" id="KW-0862">Zinc</keyword>
<sequence>MVDTQRVKQTMRVLAQIGRTDRGMMRLAYSKAEEQATNVLIEQCQAAGLAVRVDSVGNVIARRQGRRPELPAIGIGSHLDTVYEGGTYDGTLGVLAALEVMRDLNARGIETMRPIELFSFACEESARFGFSQIGSKALASLIEQKDIAALTDKEGTPIQTVFAKRGLDFSKLEEARLPRNRLAAFLELHIEQGPMLEAKNRSIGVVSGIAAPTRFSICVKGHAAHSGSTPMNQRHDALIGAAEITLELEKEARREMAHGTVATVGDIEIAPGAMNVVPGETHIKVDIRSISRASKARVVQFLYELMEHLRQTRRLEITCRMLSDETPVQMDEALIETVESVCRSKNIASMRMPSGAGHDTMNMAALCPVGMIFVPSTGGISHHPDEHTNLSDIITGIDVLESAVLECAGNAAEQKAGAAKDQ</sequence>
<dbReference type="EMBL" id="AFVQ02000005">
    <property type="protein sequence ID" value="KLI03898.1"/>
    <property type="molecule type" value="Genomic_DNA"/>
</dbReference>
<dbReference type="GO" id="GO:0016813">
    <property type="term" value="F:hydrolase activity, acting on carbon-nitrogen (but not peptide) bonds, in linear amidines"/>
    <property type="evidence" value="ECO:0007669"/>
    <property type="project" value="InterPro"/>
</dbReference>
<dbReference type="InterPro" id="IPR001261">
    <property type="entry name" value="ArgE/DapE_CS"/>
</dbReference>
<feature type="binding site" evidence="4">
    <location>
        <position position="275"/>
    </location>
    <ligand>
        <name>allantoate</name>
        <dbReference type="ChEBI" id="CHEBI:17536"/>
    </ligand>
</feature>
<keyword evidence="2" id="KW-0378">Hydrolase</keyword>
<dbReference type="SUPFAM" id="SSF55031">
    <property type="entry name" value="Bacterial exopeptidase dimerisation domain"/>
    <property type="match status" value="1"/>
</dbReference>
<keyword evidence="3" id="KW-0479">Metal-binding</keyword>
<dbReference type="Proteomes" id="UP000035553">
    <property type="component" value="Unassembled WGS sequence"/>
</dbReference>
<evidence type="ECO:0000259" key="5">
    <source>
        <dbReference type="Pfam" id="PF07687"/>
    </source>
</evidence>
<gene>
    <name evidence="6" type="ORF">SINU_00280</name>
</gene>
<dbReference type="RefSeq" id="WP_047034736.1">
    <property type="nucleotide sequence ID" value="NZ_AFVQ02000005.1"/>
</dbReference>
<organism evidence="6 7">
    <name type="scientific">Sporolactobacillus inulinus CASD</name>
    <dbReference type="NCBI Taxonomy" id="1069536"/>
    <lineage>
        <taxon>Bacteria</taxon>
        <taxon>Bacillati</taxon>
        <taxon>Bacillota</taxon>
        <taxon>Bacilli</taxon>
        <taxon>Bacillales</taxon>
        <taxon>Sporolactobacillaceae</taxon>
        <taxon>Sporolactobacillus</taxon>
    </lineage>
</organism>
<feature type="binding site" evidence="3">
    <location>
        <position position="89"/>
    </location>
    <ligand>
        <name>Zn(2+)</name>
        <dbReference type="ChEBI" id="CHEBI:29105"/>
        <label>2</label>
    </ligand>
</feature>
<accession>A0A0U1QSX6</accession>
<reference evidence="6 7" key="1">
    <citation type="journal article" date="2011" name="J. Bacteriol.">
        <title>Draft genome sequence of Sporolactobacillus inulinus strain CASD, an efficient D-lactic acid-producing bacterium with high-concentration lactate tolerance capability.</title>
        <authorList>
            <person name="Yu B."/>
            <person name="Su F."/>
            <person name="Wang L."/>
            <person name="Xu K."/>
            <person name="Zhao B."/>
            <person name="Xu P."/>
        </authorList>
    </citation>
    <scope>NUCLEOTIDE SEQUENCE [LARGE SCALE GENOMIC DNA]</scope>
    <source>
        <strain evidence="6 7">CASD</strain>
    </source>
</reference>
<feature type="binding site" evidence="3">
    <location>
        <position position="78"/>
    </location>
    <ligand>
        <name>Zn(2+)</name>
        <dbReference type="ChEBI" id="CHEBI:29105"/>
        <label>1</label>
    </ligand>
</feature>
<dbReference type="OrthoDB" id="9808195at2"/>
<dbReference type="InterPro" id="IPR002933">
    <property type="entry name" value="Peptidase_M20"/>
</dbReference>
<evidence type="ECO:0000313" key="6">
    <source>
        <dbReference type="EMBL" id="KLI03898.1"/>
    </source>
</evidence>
<feature type="binding site" evidence="3">
    <location>
        <position position="382"/>
    </location>
    <ligand>
        <name>Zn(2+)</name>
        <dbReference type="ChEBI" id="CHEBI:29105"/>
        <label>2</label>
    </ligand>
</feature>
<dbReference type="CDD" id="cd03884">
    <property type="entry name" value="M20_bAS"/>
    <property type="match status" value="1"/>
</dbReference>
<dbReference type="PROSITE" id="PS00758">
    <property type="entry name" value="ARGE_DAPE_CPG2_1"/>
    <property type="match status" value="1"/>
</dbReference>
<dbReference type="SUPFAM" id="SSF53187">
    <property type="entry name" value="Zn-dependent exopeptidases"/>
    <property type="match status" value="1"/>
</dbReference>
<protein>
    <recommendedName>
        <fullName evidence="5">Peptidase M20 dimerisation domain-containing protein</fullName>
    </recommendedName>
</protein>
<comment type="cofactor">
    <cofactor evidence="3">
        <name>Zn(2+)</name>
        <dbReference type="ChEBI" id="CHEBI:29105"/>
    </cofactor>
    <text evidence="3">Binds 2 Zn(2+) ions per subunit.</text>
</comment>
<dbReference type="Pfam" id="PF01546">
    <property type="entry name" value="Peptidase_M20"/>
    <property type="match status" value="1"/>
</dbReference>
<evidence type="ECO:0000256" key="1">
    <source>
        <dbReference type="ARBA" id="ARBA00006153"/>
    </source>
</evidence>
<dbReference type="NCBIfam" id="NF006771">
    <property type="entry name" value="PRK09290.1-5"/>
    <property type="match status" value="1"/>
</dbReference>
<feature type="binding site" evidence="3">
    <location>
        <position position="89"/>
    </location>
    <ligand>
        <name>Zn(2+)</name>
        <dbReference type="ChEBI" id="CHEBI:29105"/>
        <label>1</label>
    </ligand>
</feature>
<dbReference type="PANTHER" id="PTHR32494:SF5">
    <property type="entry name" value="ALLANTOATE AMIDOHYDROLASE"/>
    <property type="match status" value="1"/>
</dbReference>
<name>A0A0U1QSX6_9BACL</name>
<keyword evidence="7" id="KW-1185">Reference proteome</keyword>
<feature type="binding site" evidence="3">
    <location>
        <position position="124"/>
    </location>
    <ligand>
        <name>Zn(2+)</name>
        <dbReference type="ChEBI" id="CHEBI:29105"/>
        <label>2</label>
    </ligand>
</feature>
<evidence type="ECO:0000256" key="2">
    <source>
        <dbReference type="ARBA" id="ARBA00022801"/>
    </source>
</evidence>
<dbReference type="NCBIfam" id="TIGR01879">
    <property type="entry name" value="hydantase"/>
    <property type="match status" value="1"/>
</dbReference>
<dbReference type="STRING" id="1069536.SINU_00280"/>
<dbReference type="InterPro" id="IPR011650">
    <property type="entry name" value="Peptidase_M20_dimer"/>
</dbReference>
<comment type="caution">
    <text evidence="6">The sequence shown here is derived from an EMBL/GenBank/DDBJ whole genome shotgun (WGS) entry which is preliminary data.</text>
</comment>
<feature type="binding site" evidence="3">
    <location>
        <position position="189"/>
    </location>
    <ligand>
        <name>Zn(2+)</name>
        <dbReference type="ChEBI" id="CHEBI:29105"/>
        <label>1</label>
    </ligand>
</feature>
<comment type="similarity">
    <text evidence="1">Belongs to the peptidase M20 family.</text>
</comment>
<dbReference type="PANTHER" id="PTHR32494">
    <property type="entry name" value="ALLANTOATE DEIMINASE-RELATED"/>
    <property type="match status" value="1"/>
</dbReference>
<evidence type="ECO:0000313" key="7">
    <source>
        <dbReference type="Proteomes" id="UP000035553"/>
    </source>
</evidence>
<dbReference type="Gene3D" id="3.40.630.10">
    <property type="entry name" value="Zn peptidases"/>
    <property type="match status" value="1"/>
</dbReference>